<sequence length="71" mass="8170">MKQYIIANGDAGDEMDNVPFNVAALKAPSSPPRHYCGPVRSKQHQYHQQKHQDDIEATFAFMESDRDNFFK</sequence>
<comment type="caution">
    <text evidence="1">The sequence shown here is derived from an EMBL/GenBank/DDBJ whole genome shotgun (WGS) entry which is preliminary data.</text>
</comment>
<accession>A0AAV4PMA5</accession>
<protein>
    <submittedName>
        <fullName evidence="1">Uncharacterized protein</fullName>
    </submittedName>
</protein>
<keyword evidence="2" id="KW-1185">Reference proteome</keyword>
<evidence type="ECO:0000313" key="2">
    <source>
        <dbReference type="Proteomes" id="UP001054945"/>
    </source>
</evidence>
<dbReference type="AlphaFoldDB" id="A0AAV4PMA5"/>
<evidence type="ECO:0000313" key="1">
    <source>
        <dbReference type="EMBL" id="GIX98229.1"/>
    </source>
</evidence>
<gene>
    <name evidence="1" type="ORF">CEXT_114271</name>
</gene>
<organism evidence="1 2">
    <name type="scientific">Caerostris extrusa</name>
    <name type="common">Bark spider</name>
    <name type="synonym">Caerostris bankana</name>
    <dbReference type="NCBI Taxonomy" id="172846"/>
    <lineage>
        <taxon>Eukaryota</taxon>
        <taxon>Metazoa</taxon>
        <taxon>Ecdysozoa</taxon>
        <taxon>Arthropoda</taxon>
        <taxon>Chelicerata</taxon>
        <taxon>Arachnida</taxon>
        <taxon>Araneae</taxon>
        <taxon>Araneomorphae</taxon>
        <taxon>Entelegynae</taxon>
        <taxon>Araneoidea</taxon>
        <taxon>Araneidae</taxon>
        <taxon>Caerostris</taxon>
    </lineage>
</organism>
<proteinExistence type="predicted"/>
<dbReference type="EMBL" id="BPLR01004878">
    <property type="protein sequence ID" value="GIX98229.1"/>
    <property type="molecule type" value="Genomic_DNA"/>
</dbReference>
<reference evidence="1 2" key="1">
    <citation type="submission" date="2021-06" db="EMBL/GenBank/DDBJ databases">
        <title>Caerostris extrusa draft genome.</title>
        <authorList>
            <person name="Kono N."/>
            <person name="Arakawa K."/>
        </authorList>
    </citation>
    <scope>NUCLEOTIDE SEQUENCE [LARGE SCALE GENOMIC DNA]</scope>
</reference>
<name>A0AAV4PMA5_CAEEX</name>
<dbReference type="Proteomes" id="UP001054945">
    <property type="component" value="Unassembled WGS sequence"/>
</dbReference>